<gene>
    <name evidence="1" type="ORF">GCM10011512_28810</name>
</gene>
<evidence type="ECO:0008006" key="3">
    <source>
        <dbReference type="Google" id="ProtNLM"/>
    </source>
</evidence>
<organism evidence="1 2">
    <name type="scientific">Tersicoccus solisilvae</name>
    <dbReference type="NCBI Taxonomy" id="1882339"/>
    <lineage>
        <taxon>Bacteria</taxon>
        <taxon>Bacillati</taxon>
        <taxon>Actinomycetota</taxon>
        <taxon>Actinomycetes</taxon>
        <taxon>Micrococcales</taxon>
        <taxon>Micrococcaceae</taxon>
        <taxon>Tersicoccus</taxon>
    </lineage>
</organism>
<dbReference type="Pfam" id="PF11452">
    <property type="entry name" value="DUF3000"/>
    <property type="match status" value="1"/>
</dbReference>
<protein>
    <recommendedName>
        <fullName evidence="3">Enoyl-CoA hydratase</fullName>
    </recommendedName>
</protein>
<name>A0ABQ1PNX5_9MICC</name>
<proteinExistence type="predicted"/>
<dbReference type="InterPro" id="IPR021555">
    <property type="entry name" value="DUF3000"/>
</dbReference>
<reference evidence="2" key="1">
    <citation type="journal article" date="2019" name="Int. J. Syst. Evol. Microbiol.">
        <title>The Global Catalogue of Microorganisms (GCM) 10K type strain sequencing project: providing services to taxonomists for standard genome sequencing and annotation.</title>
        <authorList>
            <consortium name="The Broad Institute Genomics Platform"/>
            <consortium name="The Broad Institute Genome Sequencing Center for Infectious Disease"/>
            <person name="Wu L."/>
            <person name="Ma J."/>
        </authorList>
    </citation>
    <scope>NUCLEOTIDE SEQUENCE [LARGE SCALE GENOMIC DNA]</scope>
    <source>
        <strain evidence="2">CGMCC 1.15480</strain>
    </source>
</reference>
<accession>A0ABQ1PNX5</accession>
<dbReference type="Proteomes" id="UP000597761">
    <property type="component" value="Unassembled WGS sequence"/>
</dbReference>
<sequence>MTTIGGLEHAPADFRTALGALRRARVRRELALHEIPAPSRLAPFAVALGADVTADATGPTPVHGPARLALGDVDAPELAHGRFILLHDPDGSPVWDGHFRIVTYIRAELEPEMGNDQMLGSVAWTWLQEALADHGAAFRQAGGTATRILSESYGSLAGRPDAVDIELRASWTPADADVTDHLEAWGDMVCTFAGLPPLPAGVASLPGRRLT</sequence>
<dbReference type="EMBL" id="BMJI01000029">
    <property type="protein sequence ID" value="GGD00198.1"/>
    <property type="molecule type" value="Genomic_DNA"/>
</dbReference>
<keyword evidence="2" id="KW-1185">Reference proteome</keyword>
<evidence type="ECO:0000313" key="1">
    <source>
        <dbReference type="EMBL" id="GGD00198.1"/>
    </source>
</evidence>
<evidence type="ECO:0000313" key="2">
    <source>
        <dbReference type="Proteomes" id="UP000597761"/>
    </source>
</evidence>
<comment type="caution">
    <text evidence="1">The sequence shown here is derived from an EMBL/GenBank/DDBJ whole genome shotgun (WGS) entry which is preliminary data.</text>
</comment>